<name>A0A268NX56_SHOCL</name>
<evidence type="ECO:0000313" key="2">
    <source>
        <dbReference type="EMBL" id="PAE88076.1"/>
    </source>
</evidence>
<dbReference type="EMBL" id="NPCC01000023">
    <property type="protein sequence ID" value="PAE88076.1"/>
    <property type="molecule type" value="Genomic_DNA"/>
</dbReference>
<gene>
    <name evidence="2" type="ORF">CHH72_14605</name>
</gene>
<dbReference type="InterPro" id="IPR016181">
    <property type="entry name" value="Acyl_CoA_acyltransferase"/>
</dbReference>
<dbReference type="RefSeq" id="WP_095236112.1">
    <property type="nucleotide sequence ID" value="NZ_JAWVNV010000004.1"/>
</dbReference>
<proteinExistence type="predicted"/>
<feature type="domain" description="N-acetyltransferase" evidence="1">
    <location>
        <begin position="1"/>
        <end position="199"/>
    </location>
</feature>
<dbReference type="InterPro" id="IPR000182">
    <property type="entry name" value="GNAT_dom"/>
</dbReference>
<dbReference type="Pfam" id="PF00583">
    <property type="entry name" value="Acetyltransf_1"/>
    <property type="match status" value="1"/>
</dbReference>
<dbReference type="PROSITE" id="PS51186">
    <property type="entry name" value="GNAT"/>
    <property type="match status" value="1"/>
</dbReference>
<dbReference type="SUPFAM" id="SSF55729">
    <property type="entry name" value="Acyl-CoA N-acyltransferases (Nat)"/>
    <property type="match status" value="1"/>
</dbReference>
<evidence type="ECO:0000313" key="3">
    <source>
        <dbReference type="Proteomes" id="UP000216207"/>
    </source>
</evidence>
<reference evidence="2 3" key="1">
    <citation type="submission" date="2017-07" db="EMBL/GenBank/DDBJ databases">
        <title>Isolation and whole genome analysis of endospore-forming bacteria from heroin.</title>
        <authorList>
            <person name="Kalinowski J."/>
            <person name="Ahrens B."/>
            <person name="Al-Dilaimi A."/>
            <person name="Winkler A."/>
            <person name="Wibberg D."/>
            <person name="Schleenbecker U."/>
            <person name="Ruckert C."/>
            <person name="Wolfel R."/>
            <person name="Grass G."/>
        </authorList>
    </citation>
    <scope>NUCLEOTIDE SEQUENCE [LARGE SCALE GENOMIC DNA]</scope>
    <source>
        <strain evidence="2 3">7539</strain>
    </source>
</reference>
<dbReference type="GO" id="GO:0016747">
    <property type="term" value="F:acyltransferase activity, transferring groups other than amino-acyl groups"/>
    <property type="evidence" value="ECO:0007669"/>
    <property type="project" value="InterPro"/>
</dbReference>
<accession>A0A268NX56</accession>
<organism evidence="2 3">
    <name type="scientific">Shouchella clausii</name>
    <name type="common">Alkalihalobacillus clausii</name>
    <dbReference type="NCBI Taxonomy" id="79880"/>
    <lineage>
        <taxon>Bacteria</taxon>
        <taxon>Bacillati</taxon>
        <taxon>Bacillota</taxon>
        <taxon>Bacilli</taxon>
        <taxon>Bacillales</taxon>
        <taxon>Bacillaceae</taxon>
        <taxon>Shouchella</taxon>
    </lineage>
</organism>
<sequence>MNIRPPFEVVRADQMPHDARNQMAHIFADGFSQWLDYFSNDKKVIANAFAHMFKMDQFYVAVSGQEIAAMAACTDCHTLSLQLDRKQLRKFLGLYKGVLAGIILKRAFEKPFEDPPSNTGSIEFVGTALKFRSQGAASHLIDTIMKMTPFEQYIIEEVADTNLPAMKLYHKLGFEEYKRKRLSTSAAKKSGIQYMISLRRMNNKQTT</sequence>
<comment type="caution">
    <text evidence="2">The sequence shown here is derived from an EMBL/GenBank/DDBJ whole genome shotgun (WGS) entry which is preliminary data.</text>
</comment>
<protein>
    <submittedName>
        <fullName evidence="2">GNAT family N-acetyltransferase</fullName>
    </submittedName>
</protein>
<keyword evidence="2" id="KW-0808">Transferase</keyword>
<evidence type="ECO:0000259" key="1">
    <source>
        <dbReference type="PROSITE" id="PS51186"/>
    </source>
</evidence>
<dbReference type="Gene3D" id="3.40.630.30">
    <property type="match status" value="1"/>
</dbReference>
<dbReference type="Proteomes" id="UP000216207">
    <property type="component" value="Unassembled WGS sequence"/>
</dbReference>
<dbReference type="AlphaFoldDB" id="A0A268NX56"/>